<evidence type="ECO:0000256" key="7">
    <source>
        <dbReference type="SAM" id="MobiDB-lite"/>
    </source>
</evidence>
<protein>
    <recommendedName>
        <fullName evidence="11">CLAVATA3/ESR-related protein</fullName>
    </recommendedName>
</protein>
<evidence type="ECO:0000256" key="5">
    <source>
        <dbReference type="ARBA" id="ARBA00023180"/>
    </source>
</evidence>
<dbReference type="Proteomes" id="UP000315295">
    <property type="component" value="Unassembled WGS sequence"/>
</dbReference>
<accession>A0A540KDP1</accession>
<evidence type="ECO:0000256" key="6">
    <source>
        <dbReference type="ARBA" id="ARBA00023278"/>
    </source>
</evidence>
<feature type="compositionally biased region" description="Basic and acidic residues" evidence="7">
    <location>
        <begin position="48"/>
        <end position="61"/>
    </location>
</feature>
<keyword evidence="5" id="KW-0325">Glycoprotein</keyword>
<dbReference type="EMBL" id="VIEB01001428">
    <property type="protein sequence ID" value="TQD72240.1"/>
    <property type="molecule type" value="Genomic_DNA"/>
</dbReference>
<reference evidence="9 10" key="1">
    <citation type="journal article" date="2019" name="G3 (Bethesda)">
        <title>Sequencing of a Wild Apple (Malus baccata) Genome Unravels the Differences Between Cultivated and Wild Apple Species Regarding Disease Resistance and Cold Tolerance.</title>
        <authorList>
            <person name="Chen X."/>
        </authorList>
    </citation>
    <scope>NUCLEOTIDE SEQUENCE [LARGE SCALE GENOMIC DNA]</scope>
    <source>
        <strain evidence="10">cv. Shandingzi</strain>
        <tissue evidence="9">Leaves</tissue>
    </source>
</reference>
<dbReference type="GO" id="GO:0005576">
    <property type="term" value="C:extracellular region"/>
    <property type="evidence" value="ECO:0007669"/>
    <property type="project" value="UniProtKB-SubCell"/>
</dbReference>
<comment type="similarity">
    <text evidence="2">Belongs to the CLV3/ESR signal peptide family.</text>
</comment>
<proteinExistence type="inferred from homology"/>
<evidence type="ECO:0000313" key="10">
    <source>
        <dbReference type="Proteomes" id="UP000315295"/>
    </source>
</evidence>
<feature type="region of interest" description="Disordered" evidence="7">
    <location>
        <begin position="38"/>
        <end position="72"/>
    </location>
</feature>
<evidence type="ECO:0000256" key="1">
    <source>
        <dbReference type="ARBA" id="ARBA00004239"/>
    </source>
</evidence>
<feature type="signal peptide" evidence="8">
    <location>
        <begin position="1"/>
        <end position="23"/>
    </location>
</feature>
<gene>
    <name evidence="9" type="ORF">C1H46_042222</name>
</gene>
<organism evidence="9 10">
    <name type="scientific">Malus baccata</name>
    <name type="common">Siberian crab apple</name>
    <name type="synonym">Pyrus baccata</name>
    <dbReference type="NCBI Taxonomy" id="106549"/>
    <lineage>
        <taxon>Eukaryota</taxon>
        <taxon>Viridiplantae</taxon>
        <taxon>Streptophyta</taxon>
        <taxon>Embryophyta</taxon>
        <taxon>Tracheophyta</taxon>
        <taxon>Spermatophyta</taxon>
        <taxon>Magnoliopsida</taxon>
        <taxon>eudicotyledons</taxon>
        <taxon>Gunneridae</taxon>
        <taxon>Pentapetalae</taxon>
        <taxon>rosids</taxon>
        <taxon>fabids</taxon>
        <taxon>Rosales</taxon>
        <taxon>Rosaceae</taxon>
        <taxon>Amygdaloideae</taxon>
        <taxon>Maleae</taxon>
        <taxon>Malus</taxon>
    </lineage>
</organism>
<evidence type="ECO:0000256" key="8">
    <source>
        <dbReference type="SAM" id="SignalP"/>
    </source>
</evidence>
<dbReference type="PANTHER" id="PTHR33869:SF24">
    <property type="entry name" value="CLAVATA3_ESR (CLE)-RELATED PROTEIN 33"/>
    <property type="match status" value="1"/>
</dbReference>
<name>A0A540KDP1_MALBA</name>
<evidence type="ECO:0000313" key="9">
    <source>
        <dbReference type="EMBL" id="TQD72240.1"/>
    </source>
</evidence>
<dbReference type="GO" id="GO:0033612">
    <property type="term" value="F:receptor serine/threonine kinase binding"/>
    <property type="evidence" value="ECO:0007669"/>
    <property type="project" value="TreeGrafter"/>
</dbReference>
<dbReference type="AlphaFoldDB" id="A0A540KDP1"/>
<comment type="subcellular location">
    <subcellularLocation>
        <location evidence="1">Secreted</location>
        <location evidence="1">Extracellular space</location>
    </subcellularLocation>
</comment>
<feature type="chain" id="PRO_5021782502" description="CLAVATA3/ESR-related protein" evidence="8">
    <location>
        <begin position="24"/>
        <end position="72"/>
    </location>
</feature>
<comment type="caution">
    <text evidence="9">The sequence shown here is derived from an EMBL/GenBank/DDBJ whole genome shotgun (WGS) entry which is preliminary data.</text>
</comment>
<keyword evidence="3" id="KW-0964">Secreted</keyword>
<dbReference type="PANTHER" id="PTHR33869">
    <property type="entry name" value="CLAVATA3/ESR (CLE)-RELATED PROTEIN 3"/>
    <property type="match status" value="1"/>
</dbReference>
<evidence type="ECO:0000256" key="2">
    <source>
        <dbReference type="ARBA" id="ARBA00005416"/>
    </source>
</evidence>
<evidence type="ECO:0000256" key="4">
    <source>
        <dbReference type="ARBA" id="ARBA00022729"/>
    </source>
</evidence>
<keyword evidence="4 8" id="KW-0732">Signal</keyword>
<evidence type="ECO:0000256" key="3">
    <source>
        <dbReference type="ARBA" id="ARBA00022525"/>
    </source>
</evidence>
<dbReference type="InterPro" id="IPR039616">
    <property type="entry name" value="CLE1-4"/>
</dbReference>
<sequence length="72" mass="7967">MGSLKLLFCLLLILLSFSNSDQARFPVPLSDSNQRAMMESAKQVLKASSERQVGKPFESKRVSPGGPDPRHH</sequence>
<keyword evidence="10" id="KW-1185">Reference proteome</keyword>
<evidence type="ECO:0008006" key="11">
    <source>
        <dbReference type="Google" id="ProtNLM"/>
    </source>
</evidence>
<keyword evidence="6" id="KW-0379">Hydroxylation</keyword>